<dbReference type="AlphaFoldDB" id="A0A2H1L616"/>
<name>A0A2H1L616_9MICO</name>
<dbReference type="EMBL" id="FXZM01000008">
    <property type="protein sequence ID" value="SMY12195.1"/>
    <property type="molecule type" value="Genomic_DNA"/>
</dbReference>
<evidence type="ECO:0000256" key="1">
    <source>
        <dbReference type="SAM" id="MobiDB-lite"/>
    </source>
</evidence>
<proteinExistence type="predicted"/>
<gene>
    <name evidence="2" type="ORF">BJEO58_01789</name>
</gene>
<feature type="compositionally biased region" description="Polar residues" evidence="1">
    <location>
        <begin position="49"/>
        <end position="72"/>
    </location>
</feature>
<accession>A0A2H1L616</accession>
<feature type="region of interest" description="Disordered" evidence="1">
    <location>
        <begin position="195"/>
        <end position="245"/>
    </location>
</feature>
<evidence type="ECO:0000313" key="2">
    <source>
        <dbReference type="EMBL" id="SMY12195.1"/>
    </source>
</evidence>
<feature type="compositionally biased region" description="Low complexity" evidence="1">
    <location>
        <begin position="284"/>
        <end position="301"/>
    </location>
</feature>
<feature type="region of interest" description="Disordered" evidence="1">
    <location>
        <begin position="127"/>
        <end position="160"/>
    </location>
</feature>
<feature type="compositionally biased region" description="Polar residues" evidence="1">
    <location>
        <begin position="213"/>
        <end position="232"/>
    </location>
</feature>
<feature type="region of interest" description="Disordered" evidence="1">
    <location>
        <begin position="26"/>
        <end position="92"/>
    </location>
</feature>
<reference evidence="3" key="1">
    <citation type="submission" date="2017-03" db="EMBL/GenBank/DDBJ databases">
        <authorList>
            <person name="Monnet C."/>
        </authorList>
    </citation>
    <scope>NUCLEOTIDE SEQUENCE [LARGE SCALE GENOMIC DNA]</scope>
    <source>
        <strain evidence="3">SJ5-8</strain>
    </source>
</reference>
<organism evidence="2 3">
    <name type="scientific">Brevibacterium jeotgali</name>
    <dbReference type="NCBI Taxonomy" id="1262550"/>
    <lineage>
        <taxon>Bacteria</taxon>
        <taxon>Bacillati</taxon>
        <taxon>Actinomycetota</taxon>
        <taxon>Actinomycetes</taxon>
        <taxon>Micrococcales</taxon>
        <taxon>Brevibacteriaceae</taxon>
        <taxon>Brevibacterium</taxon>
    </lineage>
</organism>
<dbReference type="Proteomes" id="UP000234462">
    <property type="component" value="Unassembled WGS sequence"/>
</dbReference>
<evidence type="ECO:0000313" key="3">
    <source>
        <dbReference type="Proteomes" id="UP000234462"/>
    </source>
</evidence>
<keyword evidence="3" id="KW-1185">Reference proteome</keyword>
<feature type="region of interest" description="Disordered" evidence="1">
    <location>
        <begin position="284"/>
        <end position="333"/>
    </location>
</feature>
<protein>
    <submittedName>
        <fullName evidence="2">Uncharacterized protein</fullName>
    </submittedName>
</protein>
<sequence length="333" mass="34395">MCAGTADRMTSFEIVSAIPTPAPRIAKAMSSPRSDPAWPLTRITPYPTAFSSSPPETTAAGVNTRTSHTAVSPATIVTARPGSRKSPASSGLRPLTSCRCCEMKKRNPTRENTLSRFAARAPLNAGTVNSRTSSMGRERRSCRRTKSAPLTSPTRTAAAEAPVTPAYATSLTAHTMGAIVAMTRTMLAGSMGLGSGSLDSGISHRPSARSGMRTGTASSSTEPHQKCSSRTPPTMGPSAAPPENPAAHTAIAVRRSVGSAKTLRMIDRVAGISIAPKNPSAARATMSAAAVGANAAHAETTAKPRPPTMSSRRRPTESPRLPIGTRSPASTSG</sequence>